<sequence>MSSRNTYILVPDLTTPPPPGGPISLGHILEDPMMLEPLNVGAEQRLEISSNEIYGPHKMDGFTATRRDLLRGKFGIWAKFLATVFGVGAHANVSYERDDDTVYKFDYLETTFFNPSKDYLRSSMTVPVVRAYMRAAKFALPVYMVTGIKVGRGVAVQSSHEVGGGVNVAVGIGHPGAPAAGGPEMELTSKTARGFAFTRGDDCLVALRLKKITYKSRIVKYKTETRGATMQDGSGTVEEDEVPELELGDGAAGDVTLDDFDDEMKMADGTAFDDEGESIWIVPASEEETS</sequence>
<dbReference type="Proteomes" id="UP000777438">
    <property type="component" value="Unassembled WGS sequence"/>
</dbReference>
<protein>
    <submittedName>
        <fullName evidence="1">Uncharacterized protein</fullName>
    </submittedName>
</protein>
<dbReference type="EMBL" id="JAGPYM010000053">
    <property type="protein sequence ID" value="KAH6871550.1"/>
    <property type="molecule type" value="Genomic_DNA"/>
</dbReference>
<comment type="caution">
    <text evidence="1">The sequence shown here is derived from an EMBL/GenBank/DDBJ whole genome shotgun (WGS) entry which is preliminary data.</text>
</comment>
<gene>
    <name evidence="1" type="ORF">B0T10DRAFT_500478</name>
</gene>
<dbReference type="AlphaFoldDB" id="A0A9P9AHL8"/>
<name>A0A9P9AHL8_9HYPO</name>
<proteinExistence type="predicted"/>
<accession>A0A9P9AHL8</accession>
<evidence type="ECO:0000313" key="1">
    <source>
        <dbReference type="EMBL" id="KAH6871550.1"/>
    </source>
</evidence>
<organism evidence="1 2">
    <name type="scientific">Thelonectria olida</name>
    <dbReference type="NCBI Taxonomy" id="1576542"/>
    <lineage>
        <taxon>Eukaryota</taxon>
        <taxon>Fungi</taxon>
        <taxon>Dikarya</taxon>
        <taxon>Ascomycota</taxon>
        <taxon>Pezizomycotina</taxon>
        <taxon>Sordariomycetes</taxon>
        <taxon>Hypocreomycetidae</taxon>
        <taxon>Hypocreales</taxon>
        <taxon>Nectriaceae</taxon>
        <taxon>Thelonectria</taxon>
    </lineage>
</organism>
<dbReference type="OrthoDB" id="4500473at2759"/>
<keyword evidence="2" id="KW-1185">Reference proteome</keyword>
<evidence type="ECO:0000313" key="2">
    <source>
        <dbReference type="Proteomes" id="UP000777438"/>
    </source>
</evidence>
<reference evidence="1 2" key="1">
    <citation type="journal article" date="2021" name="Nat. Commun.">
        <title>Genetic determinants of endophytism in the Arabidopsis root mycobiome.</title>
        <authorList>
            <person name="Mesny F."/>
            <person name="Miyauchi S."/>
            <person name="Thiergart T."/>
            <person name="Pickel B."/>
            <person name="Atanasova L."/>
            <person name="Karlsson M."/>
            <person name="Huettel B."/>
            <person name="Barry K.W."/>
            <person name="Haridas S."/>
            <person name="Chen C."/>
            <person name="Bauer D."/>
            <person name="Andreopoulos W."/>
            <person name="Pangilinan J."/>
            <person name="LaButti K."/>
            <person name="Riley R."/>
            <person name="Lipzen A."/>
            <person name="Clum A."/>
            <person name="Drula E."/>
            <person name="Henrissat B."/>
            <person name="Kohler A."/>
            <person name="Grigoriev I.V."/>
            <person name="Martin F.M."/>
            <person name="Hacquard S."/>
        </authorList>
    </citation>
    <scope>NUCLEOTIDE SEQUENCE [LARGE SCALE GENOMIC DNA]</scope>
    <source>
        <strain evidence="1 2">MPI-CAGE-CH-0241</strain>
    </source>
</reference>